<dbReference type="Proteomes" id="UP000236723">
    <property type="component" value="Unassembled WGS sequence"/>
</dbReference>
<protein>
    <recommendedName>
        <fullName evidence="1">VOC domain-containing protein</fullName>
    </recommendedName>
</protein>
<feature type="domain" description="VOC" evidence="1">
    <location>
        <begin position="119"/>
        <end position="233"/>
    </location>
</feature>
<reference evidence="3" key="1">
    <citation type="submission" date="2016-10" db="EMBL/GenBank/DDBJ databases">
        <authorList>
            <person name="Varghese N."/>
            <person name="Submissions S."/>
        </authorList>
    </citation>
    <scope>NUCLEOTIDE SEQUENCE [LARGE SCALE GENOMIC DNA]</scope>
    <source>
        <strain evidence="3">DSM 43163</strain>
    </source>
</reference>
<dbReference type="EMBL" id="FNVO01000014">
    <property type="protein sequence ID" value="SEG81311.1"/>
    <property type="molecule type" value="Genomic_DNA"/>
</dbReference>
<gene>
    <name evidence="2" type="ORF">SAMN04489712_11423</name>
</gene>
<dbReference type="Pfam" id="PF18029">
    <property type="entry name" value="Glyoxalase_6"/>
    <property type="match status" value="1"/>
</dbReference>
<dbReference type="SUPFAM" id="SSF54593">
    <property type="entry name" value="Glyoxalase/Bleomycin resistance protein/Dihydroxybiphenyl dioxygenase"/>
    <property type="match status" value="2"/>
</dbReference>
<dbReference type="InterPro" id="IPR029068">
    <property type="entry name" value="Glyas_Bleomycin-R_OHBP_Dase"/>
</dbReference>
<accession>A0A1H6D7P6</accession>
<dbReference type="Pfam" id="PF00903">
    <property type="entry name" value="Glyoxalase"/>
    <property type="match status" value="1"/>
</dbReference>
<feature type="domain" description="VOC" evidence="1">
    <location>
        <begin position="1"/>
        <end position="108"/>
    </location>
</feature>
<organism evidence="2 3">
    <name type="scientific">Thermomonospora echinospora</name>
    <dbReference type="NCBI Taxonomy" id="1992"/>
    <lineage>
        <taxon>Bacteria</taxon>
        <taxon>Bacillati</taxon>
        <taxon>Actinomycetota</taxon>
        <taxon>Actinomycetes</taxon>
        <taxon>Streptosporangiales</taxon>
        <taxon>Thermomonosporaceae</taxon>
        <taxon>Thermomonospora</taxon>
    </lineage>
</organism>
<dbReference type="InterPro" id="IPR004360">
    <property type="entry name" value="Glyas_Fos-R_dOase_dom"/>
</dbReference>
<dbReference type="InterPro" id="IPR041581">
    <property type="entry name" value="Glyoxalase_6"/>
</dbReference>
<keyword evidence="3" id="KW-1185">Reference proteome</keyword>
<dbReference type="PANTHER" id="PTHR33993">
    <property type="entry name" value="GLYOXALASE-RELATED"/>
    <property type="match status" value="1"/>
</dbReference>
<dbReference type="CDD" id="cd07247">
    <property type="entry name" value="SgaA_N_like"/>
    <property type="match status" value="1"/>
</dbReference>
<evidence type="ECO:0000313" key="3">
    <source>
        <dbReference type="Proteomes" id="UP000236723"/>
    </source>
</evidence>
<proteinExistence type="predicted"/>
<dbReference type="PROSITE" id="PS51819">
    <property type="entry name" value="VOC"/>
    <property type="match status" value="2"/>
</dbReference>
<dbReference type="Gene3D" id="3.10.180.10">
    <property type="entry name" value="2,3-Dihydroxybiphenyl 1,2-Dioxygenase, domain 1"/>
    <property type="match status" value="2"/>
</dbReference>
<evidence type="ECO:0000259" key="1">
    <source>
        <dbReference type="PROSITE" id="PS51819"/>
    </source>
</evidence>
<dbReference type="PANTHER" id="PTHR33993:SF10">
    <property type="entry name" value="CONSERVED PROTEIN"/>
    <property type="match status" value="1"/>
</dbReference>
<dbReference type="AlphaFoldDB" id="A0A1H6D7P6"/>
<evidence type="ECO:0000313" key="2">
    <source>
        <dbReference type="EMBL" id="SEG81311.1"/>
    </source>
</evidence>
<name>A0A1H6D7P6_9ACTN</name>
<dbReference type="InterPro" id="IPR052164">
    <property type="entry name" value="Anthracycline_SecMetBiosynth"/>
</dbReference>
<sequence>MELACGDPGEAARFYGALFDWRLEPQEYEGYGRFLRDGKIAAGLWPEKTSGAAASWTVYFTVEDVEASADLVRDAGGQVVVEPRELDGQGTLAGCLDPEGVFFMLWKSANWGCTELLGRPGCWGWTDLFTRDPERAEDFYPRVFGWGRSRGGDRVHWTVEGQVVAGMLPISPEAPAEALSAWFVHFAVTDVWEAAERAEALGAVRIKQFHDPLHGPAIILTDPQLAQFVLISVPPQETKGRFPLLFR</sequence>
<dbReference type="InterPro" id="IPR037523">
    <property type="entry name" value="VOC_core"/>
</dbReference>